<dbReference type="PANTHER" id="PTHR31687">
    <property type="match status" value="1"/>
</dbReference>
<keyword evidence="2" id="KW-1185">Reference proteome</keyword>
<dbReference type="Proteomes" id="UP000187429">
    <property type="component" value="Unassembled WGS sequence"/>
</dbReference>
<sequence length="448" mass="50679">MTFSSKTKELEYFRSLEAVRERSNWVYSLVKEGKSKYFKVDEAKLGKVASFIRELIARDYASAIAVPAHGRWRSFEIQSGSDTEQKRDLIDEHIQKWKSGGVDSKEICRRVIDLFVVSVILDAGAGSKWEYFDSETNSTYKRTEGLGIASLRMFEAGMFSSDQESPFQVDSKKLLSFSDKDLIKGFQVSESNPLIGTENRAKLIRNLGRVISNEEVFFPRSGGKSSSRPGNMFDYLVSKSIYGKIGVKQLWKVIIEGFYEVWPKTETKIEQVSLGDAWKCDILMQGTFSNRFEEYHNIIPFHKLSMWLTWSLVEAIERVGNLVVCDLHLLTGLPEYRNGGLLVDMGVIQLNQSIIDEQIMAGNVNAEDKTPLFEVNSQVVVEWRALTITLLDKLHLVMCDALGLKTSEFPLNKLLEAGSWKAGRELSFKFRPKTGNPPVGIISDGTVF</sequence>
<dbReference type="EMBL" id="LSSM01007432">
    <property type="protein sequence ID" value="OMJ08290.1"/>
    <property type="molecule type" value="Genomic_DNA"/>
</dbReference>
<gene>
    <name evidence="1" type="ORF">AYI69_g11129</name>
</gene>
<organism evidence="1 2">
    <name type="scientific">Smittium culicis</name>
    <dbReference type="NCBI Taxonomy" id="133412"/>
    <lineage>
        <taxon>Eukaryota</taxon>
        <taxon>Fungi</taxon>
        <taxon>Fungi incertae sedis</taxon>
        <taxon>Zoopagomycota</taxon>
        <taxon>Kickxellomycotina</taxon>
        <taxon>Harpellomycetes</taxon>
        <taxon>Harpellales</taxon>
        <taxon>Legeriomycetaceae</taxon>
        <taxon>Smittium</taxon>
    </lineage>
</organism>
<dbReference type="PANTHER" id="PTHR31687:SF3">
    <property type="entry name" value="PROTEIN URG3"/>
    <property type="match status" value="1"/>
</dbReference>
<protein>
    <submittedName>
        <fullName evidence="1">Uracil catabolism protein 4</fullName>
    </submittedName>
</protein>
<name>A0A1R1X0Z5_9FUNG</name>
<comment type="caution">
    <text evidence="1">The sequence shown here is derived from an EMBL/GenBank/DDBJ whole genome shotgun (WGS) entry which is preliminary data.</text>
</comment>
<dbReference type="AlphaFoldDB" id="A0A1R1X0Z5"/>
<accession>A0A1R1X0Z5</accession>
<dbReference type="Pfam" id="PF07958">
    <property type="entry name" value="DUF1688"/>
    <property type="match status" value="1"/>
</dbReference>
<evidence type="ECO:0000313" key="2">
    <source>
        <dbReference type="Proteomes" id="UP000187429"/>
    </source>
</evidence>
<dbReference type="OrthoDB" id="2153176at2759"/>
<dbReference type="InterPro" id="IPR012469">
    <property type="entry name" value="DUF1688"/>
</dbReference>
<reference evidence="2" key="1">
    <citation type="submission" date="2017-01" db="EMBL/GenBank/DDBJ databases">
        <authorList>
            <person name="Wang Y."/>
            <person name="White M."/>
            <person name="Kvist S."/>
            <person name="Moncalvo J.-M."/>
        </authorList>
    </citation>
    <scope>NUCLEOTIDE SEQUENCE [LARGE SCALE GENOMIC DNA]</scope>
    <source>
        <strain evidence="2">ID-206-W2</strain>
    </source>
</reference>
<evidence type="ECO:0000313" key="1">
    <source>
        <dbReference type="EMBL" id="OMJ08290.1"/>
    </source>
</evidence>
<proteinExistence type="predicted"/>